<dbReference type="Pfam" id="PF01810">
    <property type="entry name" value="LysE"/>
    <property type="match status" value="1"/>
</dbReference>
<sequence>MIEVFLKGLGVGVAVAAPVGPIGLLCIKRTLARGWTTGFATGLGVASADATYGLMVAAGLAATGLLVAFATPMQIAGGLMIAGLGAMSLRTFVNGPAPDLHAAEAPGARGLGTAFGSGYLLTLSNPMTILAFAGLVAGLGATAAGQPGAAYMLVGGIFAGSALWWATLATASSLARRRITPRITRWLDLASGLVLLVWGLWIALTALTA</sequence>
<reference evidence="7" key="1">
    <citation type="journal article" date="2023" name="Int. J. Syst. Evol. Microbiol.">
        <title>Sinisalibacter aestuarii sp. nov., isolated from estuarine sediment of the Arakawa River.</title>
        <authorList>
            <person name="Arafat S.T."/>
            <person name="Hirano S."/>
            <person name="Sato A."/>
            <person name="Takeuchi K."/>
            <person name="Yasuda T."/>
            <person name="Terahara T."/>
            <person name="Hamada M."/>
            <person name="Kobayashi T."/>
        </authorList>
    </citation>
    <scope>NUCLEOTIDE SEQUENCE</scope>
    <source>
        <strain evidence="7">B-399</strain>
    </source>
</reference>
<evidence type="ECO:0000256" key="3">
    <source>
        <dbReference type="ARBA" id="ARBA00022692"/>
    </source>
</evidence>
<dbReference type="RefSeq" id="WP_281842209.1">
    <property type="nucleotide sequence ID" value="NZ_BROH01000005.1"/>
</dbReference>
<gene>
    <name evidence="7" type="ORF">STA1M1_20310</name>
</gene>
<evidence type="ECO:0000256" key="1">
    <source>
        <dbReference type="ARBA" id="ARBA00004651"/>
    </source>
</evidence>
<feature type="transmembrane region" description="Helical" evidence="6">
    <location>
        <begin position="114"/>
        <end position="137"/>
    </location>
</feature>
<feature type="transmembrane region" description="Helical" evidence="6">
    <location>
        <begin position="186"/>
        <end position="207"/>
    </location>
</feature>
<evidence type="ECO:0000256" key="6">
    <source>
        <dbReference type="SAM" id="Phobius"/>
    </source>
</evidence>
<proteinExistence type="predicted"/>
<keyword evidence="5 6" id="KW-0472">Membrane</keyword>
<feature type="transmembrane region" description="Helical" evidence="6">
    <location>
        <begin position="6"/>
        <end position="27"/>
    </location>
</feature>
<keyword evidence="2" id="KW-1003">Cell membrane</keyword>
<evidence type="ECO:0000313" key="8">
    <source>
        <dbReference type="Proteomes" id="UP001144205"/>
    </source>
</evidence>
<keyword evidence="4 6" id="KW-1133">Transmembrane helix</keyword>
<protein>
    <submittedName>
        <fullName evidence="7">Lysine transporter LysE</fullName>
    </submittedName>
</protein>
<feature type="transmembrane region" description="Helical" evidence="6">
    <location>
        <begin position="39"/>
        <end position="69"/>
    </location>
</feature>
<keyword evidence="8" id="KW-1185">Reference proteome</keyword>
<dbReference type="EMBL" id="BROH01000005">
    <property type="protein sequence ID" value="GKY88162.1"/>
    <property type="molecule type" value="Genomic_DNA"/>
</dbReference>
<feature type="transmembrane region" description="Helical" evidence="6">
    <location>
        <begin position="149"/>
        <end position="174"/>
    </location>
</feature>
<dbReference type="PANTHER" id="PTHR30086:SF20">
    <property type="entry name" value="ARGININE EXPORTER PROTEIN ARGO-RELATED"/>
    <property type="match status" value="1"/>
</dbReference>
<dbReference type="PANTHER" id="PTHR30086">
    <property type="entry name" value="ARGININE EXPORTER PROTEIN ARGO"/>
    <property type="match status" value="1"/>
</dbReference>
<accession>A0ABQ5LVM3</accession>
<dbReference type="Proteomes" id="UP001144205">
    <property type="component" value="Unassembled WGS sequence"/>
</dbReference>
<comment type="subcellular location">
    <subcellularLocation>
        <location evidence="1">Cell membrane</location>
        <topology evidence="1">Multi-pass membrane protein</topology>
    </subcellularLocation>
</comment>
<feature type="transmembrane region" description="Helical" evidence="6">
    <location>
        <begin position="75"/>
        <end position="93"/>
    </location>
</feature>
<evidence type="ECO:0000313" key="7">
    <source>
        <dbReference type="EMBL" id="GKY88162.1"/>
    </source>
</evidence>
<comment type="caution">
    <text evidence="7">The sequence shown here is derived from an EMBL/GenBank/DDBJ whole genome shotgun (WGS) entry which is preliminary data.</text>
</comment>
<keyword evidence="3 6" id="KW-0812">Transmembrane</keyword>
<evidence type="ECO:0000256" key="4">
    <source>
        <dbReference type="ARBA" id="ARBA00022989"/>
    </source>
</evidence>
<evidence type="ECO:0000256" key="5">
    <source>
        <dbReference type="ARBA" id="ARBA00023136"/>
    </source>
</evidence>
<organism evidence="7 8">
    <name type="scientific">Sinisalibacter aestuarii</name>
    <dbReference type="NCBI Taxonomy" id="2949426"/>
    <lineage>
        <taxon>Bacteria</taxon>
        <taxon>Pseudomonadati</taxon>
        <taxon>Pseudomonadota</taxon>
        <taxon>Alphaproteobacteria</taxon>
        <taxon>Rhodobacterales</taxon>
        <taxon>Roseobacteraceae</taxon>
        <taxon>Sinisalibacter</taxon>
    </lineage>
</organism>
<evidence type="ECO:0000256" key="2">
    <source>
        <dbReference type="ARBA" id="ARBA00022475"/>
    </source>
</evidence>
<dbReference type="InterPro" id="IPR001123">
    <property type="entry name" value="LeuE-type"/>
</dbReference>
<name>A0ABQ5LVM3_9RHOB</name>